<evidence type="ECO:0000256" key="2">
    <source>
        <dbReference type="ARBA" id="ARBA00023015"/>
    </source>
</evidence>
<dbReference type="Gene3D" id="1.10.10.10">
    <property type="entry name" value="Winged helix-like DNA-binding domain superfamily/Winged helix DNA-binding domain"/>
    <property type="match status" value="1"/>
</dbReference>
<keyword evidence="7" id="KW-1185">Reference proteome</keyword>
<accession>A0A934T0I1</accession>
<evidence type="ECO:0000256" key="4">
    <source>
        <dbReference type="ARBA" id="ARBA00023163"/>
    </source>
</evidence>
<dbReference type="InterPro" id="IPR036390">
    <property type="entry name" value="WH_DNA-bd_sf"/>
</dbReference>
<evidence type="ECO:0000259" key="5">
    <source>
        <dbReference type="PROSITE" id="PS50931"/>
    </source>
</evidence>
<dbReference type="FunFam" id="1.10.10.10:FF:000001">
    <property type="entry name" value="LysR family transcriptional regulator"/>
    <property type="match status" value="1"/>
</dbReference>
<dbReference type="InterPro" id="IPR000847">
    <property type="entry name" value="LysR_HTH_N"/>
</dbReference>
<dbReference type="Gene3D" id="3.40.190.290">
    <property type="match status" value="1"/>
</dbReference>
<keyword evidence="2" id="KW-0805">Transcription regulation</keyword>
<dbReference type="InterPro" id="IPR005119">
    <property type="entry name" value="LysR_subst-bd"/>
</dbReference>
<dbReference type="PANTHER" id="PTHR30419:SF2">
    <property type="entry name" value="LYSR FAMILY TRANSCRIPTIONAL REGULATOR"/>
    <property type="match status" value="1"/>
</dbReference>
<reference evidence="6" key="1">
    <citation type="submission" date="2021-01" db="EMBL/GenBank/DDBJ databases">
        <title>Genome sequence of strain Noviherbaspirillum sp. DKR-6.</title>
        <authorList>
            <person name="Chaudhary D.K."/>
        </authorList>
    </citation>
    <scope>NUCLEOTIDE SEQUENCE</scope>
    <source>
        <strain evidence="6">DKR-6</strain>
    </source>
</reference>
<evidence type="ECO:0000256" key="3">
    <source>
        <dbReference type="ARBA" id="ARBA00023125"/>
    </source>
</evidence>
<dbReference type="Proteomes" id="UP000622890">
    <property type="component" value="Unassembled WGS sequence"/>
</dbReference>
<dbReference type="GO" id="GO:0003677">
    <property type="term" value="F:DNA binding"/>
    <property type="evidence" value="ECO:0007669"/>
    <property type="project" value="UniProtKB-KW"/>
</dbReference>
<dbReference type="Pfam" id="PF00126">
    <property type="entry name" value="HTH_1"/>
    <property type="match status" value="1"/>
</dbReference>
<dbReference type="GO" id="GO:0005829">
    <property type="term" value="C:cytosol"/>
    <property type="evidence" value="ECO:0007669"/>
    <property type="project" value="TreeGrafter"/>
</dbReference>
<feature type="domain" description="HTH lysR-type" evidence="5">
    <location>
        <begin position="1"/>
        <end position="60"/>
    </location>
</feature>
<sequence>MNLDPVSLRLFVDIVEKGSITGAADSAHTAASAVSKRITDLETALKTQLLVRTNKGVEATPAGIALANMARSVLHELADIEAQMSEYAAGVRGHVRIRANISAITQFLPHALQSFLADHPEVQIRLQEDISTGITRAVAENAADIGIFTMISHGHPLEVFPYRDDELVLITPRGHALAKRRAVSFAETLEFPYVGLHADSAINLQLIRAANELGKTVRTTIHVTSYDALCFMVETGLGIGIMPRAVAQPYRRTLGIAVVSLQEPWAKRQLKICVRSLSALPVAARLLVEHLRQTG</sequence>
<dbReference type="PROSITE" id="PS50931">
    <property type="entry name" value="HTH_LYSR"/>
    <property type="match status" value="1"/>
</dbReference>
<dbReference type="RefSeq" id="WP_200591881.1">
    <property type="nucleotide sequence ID" value="NZ_JAEPBG010000003.1"/>
</dbReference>
<comment type="similarity">
    <text evidence="1">Belongs to the LysR transcriptional regulatory family.</text>
</comment>
<dbReference type="CDD" id="cd08421">
    <property type="entry name" value="PBP2_LTTR_like_1"/>
    <property type="match status" value="1"/>
</dbReference>
<dbReference type="EMBL" id="JAEPBG010000003">
    <property type="protein sequence ID" value="MBK4735128.1"/>
    <property type="molecule type" value="Genomic_DNA"/>
</dbReference>
<dbReference type="InterPro" id="IPR036388">
    <property type="entry name" value="WH-like_DNA-bd_sf"/>
</dbReference>
<dbReference type="SUPFAM" id="SSF53850">
    <property type="entry name" value="Periplasmic binding protein-like II"/>
    <property type="match status" value="1"/>
</dbReference>
<dbReference type="Pfam" id="PF03466">
    <property type="entry name" value="LysR_substrate"/>
    <property type="match status" value="1"/>
</dbReference>
<evidence type="ECO:0000313" key="7">
    <source>
        <dbReference type="Proteomes" id="UP000622890"/>
    </source>
</evidence>
<dbReference type="GO" id="GO:0003700">
    <property type="term" value="F:DNA-binding transcription factor activity"/>
    <property type="evidence" value="ECO:0007669"/>
    <property type="project" value="InterPro"/>
</dbReference>
<dbReference type="PANTHER" id="PTHR30419">
    <property type="entry name" value="HTH-TYPE TRANSCRIPTIONAL REGULATOR YBHD"/>
    <property type="match status" value="1"/>
</dbReference>
<evidence type="ECO:0000313" key="6">
    <source>
        <dbReference type="EMBL" id="MBK4735128.1"/>
    </source>
</evidence>
<evidence type="ECO:0000256" key="1">
    <source>
        <dbReference type="ARBA" id="ARBA00009437"/>
    </source>
</evidence>
<proteinExistence type="inferred from homology"/>
<organism evidence="6 7">
    <name type="scientific">Noviherbaspirillum pedocola</name>
    <dbReference type="NCBI Taxonomy" id="2801341"/>
    <lineage>
        <taxon>Bacteria</taxon>
        <taxon>Pseudomonadati</taxon>
        <taxon>Pseudomonadota</taxon>
        <taxon>Betaproteobacteria</taxon>
        <taxon>Burkholderiales</taxon>
        <taxon>Oxalobacteraceae</taxon>
        <taxon>Noviherbaspirillum</taxon>
    </lineage>
</organism>
<keyword evidence="3" id="KW-0238">DNA-binding</keyword>
<gene>
    <name evidence="6" type="ORF">JJB74_10950</name>
</gene>
<protein>
    <submittedName>
        <fullName evidence="6">LysR family transcriptional regulator</fullName>
    </submittedName>
</protein>
<keyword evidence="4" id="KW-0804">Transcription</keyword>
<comment type="caution">
    <text evidence="6">The sequence shown here is derived from an EMBL/GenBank/DDBJ whole genome shotgun (WGS) entry which is preliminary data.</text>
</comment>
<name>A0A934T0I1_9BURK</name>
<dbReference type="AlphaFoldDB" id="A0A934T0I1"/>
<dbReference type="SUPFAM" id="SSF46785">
    <property type="entry name" value="Winged helix' DNA-binding domain"/>
    <property type="match status" value="1"/>
</dbReference>
<dbReference type="InterPro" id="IPR050950">
    <property type="entry name" value="HTH-type_LysR_regulators"/>
</dbReference>